<name>A0A6M5Z040_9BACT</name>
<dbReference type="Pfam" id="PF13349">
    <property type="entry name" value="DUF4097"/>
    <property type="match status" value="1"/>
</dbReference>
<dbReference type="Gene3D" id="1.10.1740.10">
    <property type="match status" value="1"/>
</dbReference>
<keyword evidence="5" id="KW-0175">Coiled coil</keyword>
<feature type="compositionally biased region" description="Basic and acidic residues" evidence="6">
    <location>
        <begin position="326"/>
        <end position="344"/>
    </location>
</feature>
<accession>A0A6M5Z040</accession>
<organism evidence="11 12">
    <name type="scientific">Frigoriglobus tundricola</name>
    <dbReference type="NCBI Taxonomy" id="2774151"/>
    <lineage>
        <taxon>Bacteria</taxon>
        <taxon>Pseudomonadati</taxon>
        <taxon>Planctomycetota</taxon>
        <taxon>Planctomycetia</taxon>
        <taxon>Gemmatales</taxon>
        <taxon>Gemmataceae</taxon>
        <taxon>Frigoriglobus</taxon>
    </lineage>
</organism>
<dbReference type="SUPFAM" id="SSF88659">
    <property type="entry name" value="Sigma3 and sigma4 domains of RNA polymerase sigma factors"/>
    <property type="match status" value="1"/>
</dbReference>
<dbReference type="InterPro" id="IPR007627">
    <property type="entry name" value="RNA_pol_sigma70_r2"/>
</dbReference>
<dbReference type="NCBIfam" id="TIGR02937">
    <property type="entry name" value="sigma70-ECF"/>
    <property type="match status" value="1"/>
</dbReference>
<keyword evidence="12" id="KW-1185">Reference proteome</keyword>
<evidence type="ECO:0000259" key="9">
    <source>
        <dbReference type="Pfam" id="PF08281"/>
    </source>
</evidence>
<feature type="transmembrane region" description="Helical" evidence="7">
    <location>
        <begin position="268"/>
        <end position="290"/>
    </location>
</feature>
<comment type="similarity">
    <text evidence="1">Belongs to the sigma-70 factor family. ECF subfamily.</text>
</comment>
<evidence type="ECO:0000256" key="7">
    <source>
        <dbReference type="SAM" id="Phobius"/>
    </source>
</evidence>
<keyword evidence="7" id="KW-0472">Membrane</keyword>
<dbReference type="SUPFAM" id="SSF88946">
    <property type="entry name" value="Sigma2 domain of RNA polymerase sigma factors"/>
    <property type="match status" value="1"/>
</dbReference>
<feature type="domain" description="DUF4097" evidence="10">
    <location>
        <begin position="379"/>
        <end position="606"/>
    </location>
</feature>
<dbReference type="AlphaFoldDB" id="A0A6M5Z040"/>
<keyword evidence="3" id="KW-0731">Sigma factor</keyword>
<proteinExistence type="inferred from homology"/>
<keyword evidence="7" id="KW-1133">Transmembrane helix</keyword>
<dbReference type="InterPro" id="IPR013324">
    <property type="entry name" value="RNA_pol_sigma_r3/r4-like"/>
</dbReference>
<evidence type="ECO:0000256" key="2">
    <source>
        <dbReference type="ARBA" id="ARBA00023015"/>
    </source>
</evidence>
<dbReference type="Gene3D" id="1.10.10.10">
    <property type="entry name" value="Winged helix-like DNA-binding domain superfamily/Winged helix DNA-binding domain"/>
    <property type="match status" value="1"/>
</dbReference>
<keyword evidence="7" id="KW-0812">Transmembrane</keyword>
<evidence type="ECO:0000259" key="8">
    <source>
        <dbReference type="Pfam" id="PF04542"/>
    </source>
</evidence>
<dbReference type="PANTHER" id="PTHR43133">
    <property type="entry name" value="RNA POLYMERASE ECF-TYPE SIGMA FACTO"/>
    <property type="match status" value="1"/>
</dbReference>
<dbReference type="Pfam" id="PF04542">
    <property type="entry name" value="Sigma70_r2"/>
    <property type="match status" value="1"/>
</dbReference>
<evidence type="ECO:0000313" key="11">
    <source>
        <dbReference type="EMBL" id="QJW99565.1"/>
    </source>
</evidence>
<reference evidence="12" key="1">
    <citation type="submission" date="2020-05" db="EMBL/GenBank/DDBJ databases">
        <title>Frigoriglobus tundricola gen. nov., sp. nov., a psychrotolerant cellulolytic planctomycete of the family Gemmataceae with two divergent copies of 16S rRNA gene.</title>
        <authorList>
            <person name="Kulichevskaya I.S."/>
            <person name="Ivanova A.A."/>
            <person name="Naumoff D.G."/>
            <person name="Beletsky A.V."/>
            <person name="Rijpstra W.I.C."/>
            <person name="Sinninghe Damste J.S."/>
            <person name="Mardanov A.V."/>
            <person name="Ravin N.V."/>
            <person name="Dedysh S.N."/>
        </authorList>
    </citation>
    <scope>NUCLEOTIDE SEQUENCE [LARGE SCALE GENOMIC DNA]</scope>
    <source>
        <strain evidence="12">PL17</strain>
    </source>
</reference>
<dbReference type="GO" id="GO:0003677">
    <property type="term" value="F:DNA binding"/>
    <property type="evidence" value="ECO:0007669"/>
    <property type="project" value="InterPro"/>
</dbReference>
<feature type="compositionally biased region" description="Low complexity" evidence="6">
    <location>
        <begin position="299"/>
        <end position="310"/>
    </location>
</feature>
<dbReference type="InterPro" id="IPR025164">
    <property type="entry name" value="Toastrack_DUF4097"/>
</dbReference>
<keyword evidence="2" id="KW-0805">Transcription regulation</keyword>
<protein>
    <submittedName>
        <fullName evidence="11">Uncharacterized protein</fullName>
    </submittedName>
</protein>
<dbReference type="PANTHER" id="PTHR43133:SF51">
    <property type="entry name" value="RNA POLYMERASE SIGMA FACTOR"/>
    <property type="match status" value="1"/>
</dbReference>
<evidence type="ECO:0000313" key="12">
    <source>
        <dbReference type="Proteomes" id="UP000503447"/>
    </source>
</evidence>
<feature type="domain" description="RNA polymerase sigma factor 70 region 4 type 2" evidence="9">
    <location>
        <begin position="145"/>
        <end position="195"/>
    </location>
</feature>
<dbReference type="InterPro" id="IPR039425">
    <property type="entry name" value="RNA_pol_sigma-70-like"/>
</dbReference>
<evidence type="ECO:0000256" key="6">
    <source>
        <dbReference type="SAM" id="MobiDB-lite"/>
    </source>
</evidence>
<dbReference type="InterPro" id="IPR014284">
    <property type="entry name" value="RNA_pol_sigma-70_dom"/>
</dbReference>
<dbReference type="KEGG" id="ftj:FTUN_7177"/>
<feature type="transmembrane region" description="Helical" evidence="7">
    <location>
        <begin position="199"/>
        <end position="217"/>
    </location>
</feature>
<feature type="domain" description="RNA polymerase sigma-70 region 2" evidence="8">
    <location>
        <begin position="49"/>
        <end position="106"/>
    </location>
</feature>
<dbReference type="GO" id="GO:0006352">
    <property type="term" value="P:DNA-templated transcription initiation"/>
    <property type="evidence" value="ECO:0007669"/>
    <property type="project" value="InterPro"/>
</dbReference>
<feature type="region of interest" description="Disordered" evidence="6">
    <location>
        <begin position="299"/>
        <end position="344"/>
    </location>
</feature>
<dbReference type="GO" id="GO:0016987">
    <property type="term" value="F:sigma factor activity"/>
    <property type="evidence" value="ECO:0007669"/>
    <property type="project" value="UniProtKB-KW"/>
</dbReference>
<dbReference type="InterPro" id="IPR013325">
    <property type="entry name" value="RNA_pol_sigma_r2"/>
</dbReference>
<gene>
    <name evidence="11" type="ORF">FTUN_7177</name>
</gene>
<feature type="coiled-coil region" evidence="5">
    <location>
        <begin position="386"/>
        <end position="413"/>
    </location>
</feature>
<evidence type="ECO:0000256" key="3">
    <source>
        <dbReference type="ARBA" id="ARBA00023082"/>
    </source>
</evidence>
<sequence length="609" mass="64849">MARSPLAQLAGRVRAGEDRQTAPTESDADLLERFLTRRDESAFELLLWRHERLVRGVCRRLLRAEQDVEDACQATFLTLACKAGAIGRRQALSGWLYKVAYRIALRVQVDAVRRGSQEKQAGEQCVHHSPDPALRAVREDLRSIVDEEVSRLPEKYRALVVLCYMEGKSNEEAARLVGCPTGTVVTRLARARKRLRARLARRGAGVAPAALAAALSLPGATSATFTFVQSTVRAARFYAGGQTAAAAVPARVALLTKGALRTMMLNHLKSVGAVVLALCLVGAGSALFVYQTLAADAAPPKSEPAAARPARAGDDPTVGRVAAMPEEDKKNKDDKKDKKETRPKLEEVVTKSFKTGKAPTLVLELFNGSIDVVADADGSVNARVTKESQADTRAEAEEAMKNIEVAMIQEKDTVSITARRLEQKSWHRSEGASAEIRVPPGAALNLRTSNGVVKLAGGSGRVTVHTSNGTVHVKDSKGSLNLVTTNGGIFVTGASGGVELKATNGPIDVQAEKALVKAQTSNGSIRFTGSLIDGKHALETSNGNIVLTLPASAQFRLEARTSHGRVVSDFSGGSKESAERGSLDATIGAKPAADVKLHTSNGSIEIRKK</sequence>
<dbReference type="Pfam" id="PF08281">
    <property type="entry name" value="Sigma70_r4_2"/>
    <property type="match status" value="1"/>
</dbReference>
<dbReference type="RefSeq" id="WP_171474512.1">
    <property type="nucleotide sequence ID" value="NZ_CP053452.2"/>
</dbReference>
<dbReference type="InterPro" id="IPR013249">
    <property type="entry name" value="RNA_pol_sigma70_r4_t2"/>
</dbReference>
<keyword evidence="4" id="KW-0804">Transcription</keyword>
<dbReference type="EMBL" id="CP053452">
    <property type="protein sequence ID" value="QJW99565.1"/>
    <property type="molecule type" value="Genomic_DNA"/>
</dbReference>
<dbReference type="InterPro" id="IPR036388">
    <property type="entry name" value="WH-like_DNA-bd_sf"/>
</dbReference>
<evidence type="ECO:0000256" key="5">
    <source>
        <dbReference type="SAM" id="Coils"/>
    </source>
</evidence>
<evidence type="ECO:0000256" key="4">
    <source>
        <dbReference type="ARBA" id="ARBA00023163"/>
    </source>
</evidence>
<dbReference type="Proteomes" id="UP000503447">
    <property type="component" value="Chromosome"/>
</dbReference>
<evidence type="ECO:0000256" key="1">
    <source>
        <dbReference type="ARBA" id="ARBA00010641"/>
    </source>
</evidence>
<evidence type="ECO:0000259" key="10">
    <source>
        <dbReference type="Pfam" id="PF13349"/>
    </source>
</evidence>
<feature type="region of interest" description="Disordered" evidence="6">
    <location>
        <begin position="566"/>
        <end position="585"/>
    </location>
</feature>